<keyword evidence="2" id="KW-1185">Reference proteome</keyword>
<accession>A0A8H6H7S2</accession>
<dbReference type="OrthoDB" id="3054228at2759"/>
<organism evidence="1 2">
    <name type="scientific">Ephemerocybe angulata</name>
    <dbReference type="NCBI Taxonomy" id="980116"/>
    <lineage>
        <taxon>Eukaryota</taxon>
        <taxon>Fungi</taxon>
        <taxon>Dikarya</taxon>
        <taxon>Basidiomycota</taxon>
        <taxon>Agaricomycotina</taxon>
        <taxon>Agaricomycetes</taxon>
        <taxon>Agaricomycetidae</taxon>
        <taxon>Agaricales</taxon>
        <taxon>Agaricineae</taxon>
        <taxon>Psathyrellaceae</taxon>
        <taxon>Ephemerocybe</taxon>
    </lineage>
</organism>
<dbReference type="AlphaFoldDB" id="A0A8H6H7S2"/>
<gene>
    <name evidence="1" type="ORF">DFP72DRAFT_1085851</name>
</gene>
<dbReference type="EMBL" id="JACGCI010000344">
    <property type="protein sequence ID" value="KAF6740933.1"/>
    <property type="molecule type" value="Genomic_DNA"/>
</dbReference>
<proteinExistence type="predicted"/>
<reference evidence="1 2" key="1">
    <citation type="submission" date="2020-07" db="EMBL/GenBank/DDBJ databases">
        <title>Comparative genomics of pyrophilous fungi reveals a link between fire events and developmental genes.</title>
        <authorList>
            <consortium name="DOE Joint Genome Institute"/>
            <person name="Steindorff A.S."/>
            <person name="Carver A."/>
            <person name="Calhoun S."/>
            <person name="Stillman K."/>
            <person name="Liu H."/>
            <person name="Lipzen A."/>
            <person name="Pangilinan J."/>
            <person name="Labutti K."/>
            <person name="Bruns T.D."/>
            <person name="Grigoriev I.V."/>
        </authorList>
    </citation>
    <scope>NUCLEOTIDE SEQUENCE [LARGE SCALE GENOMIC DNA]</scope>
    <source>
        <strain evidence="1 2">CBS 144469</strain>
    </source>
</reference>
<evidence type="ECO:0000313" key="2">
    <source>
        <dbReference type="Proteomes" id="UP000521943"/>
    </source>
</evidence>
<sequence length="613" mass="70251">MAPGVFKCKHFTCDHKCHSPTQGHGSRSRELIPSQNIGIVSYTGHTWEMHCKKYHTACQCGGIEPLRHNTTAREWMKYAGRMYLSKQGDTQRNQVLESYREAWKEVYKGPPLIYDGGPWDLSQDERFRVASVTWARIEPPALEQPHPRAPPPQELDWRDECPAVAHLSESPPPGIKLVGPAPELSGILPAWPETEKDRPIQTLFVLCPPWRFYSEEKMEANTIVDDLDEGDFLKALRDALVGSGESERDWIRQEGIGHRAYAWLQLCLHLKNAPQKWSVSIWNWRRFSEATLTVESRDFQTLKQLDLVVGGCHWTGDFLASTGTRMTVTQLWTHLCVLKDLSSTVAMWPDPMEHLEAGRKVRLQDTINVSSMALRLPMFKTWAVGSLEQVATQSLTPIGRRCVFKREYSAGAKHVFLPEELGGPRREAKLKEAQQLEKKWAERGNFPEPLWIAQPYIKELKEKGELRAFFVRGALAYVVHSIDLGDGQLSYSLVTRFQKLDTLSETKPWWVQSEMDKDMQDHSFQLYALSMLQMIISLEESASGTQSGLRLFARLDISAFREGEGYRYFVNEITRSHATALFHSDVRKDDVDYFWDNFVIGLEAWTRGKLKGR</sequence>
<protein>
    <submittedName>
        <fullName evidence="1">Uncharacterized protein</fullName>
    </submittedName>
</protein>
<comment type="caution">
    <text evidence="1">The sequence shown here is derived from an EMBL/GenBank/DDBJ whole genome shotgun (WGS) entry which is preliminary data.</text>
</comment>
<evidence type="ECO:0000313" key="1">
    <source>
        <dbReference type="EMBL" id="KAF6740933.1"/>
    </source>
</evidence>
<name>A0A8H6H7S2_9AGAR</name>
<dbReference type="Proteomes" id="UP000521943">
    <property type="component" value="Unassembled WGS sequence"/>
</dbReference>